<feature type="signal peptide" evidence="1">
    <location>
        <begin position="1"/>
        <end position="16"/>
    </location>
</feature>
<keyword evidence="1" id="KW-0732">Signal</keyword>
<comment type="caution">
    <text evidence="2">The sequence shown here is derived from an EMBL/GenBank/DDBJ whole genome shotgun (WGS) entry which is preliminary data.</text>
</comment>
<feature type="chain" id="PRO_5042828660" description="Secreted protein" evidence="1">
    <location>
        <begin position="17"/>
        <end position="123"/>
    </location>
</feature>
<evidence type="ECO:0008006" key="4">
    <source>
        <dbReference type="Google" id="ProtNLM"/>
    </source>
</evidence>
<protein>
    <recommendedName>
        <fullName evidence="4">Secreted protein</fullName>
    </recommendedName>
</protein>
<dbReference type="Proteomes" id="UP001302126">
    <property type="component" value="Unassembled WGS sequence"/>
</dbReference>
<name>A0AAN6X1Q3_9PEZI</name>
<evidence type="ECO:0000313" key="3">
    <source>
        <dbReference type="Proteomes" id="UP001302126"/>
    </source>
</evidence>
<evidence type="ECO:0000313" key="2">
    <source>
        <dbReference type="EMBL" id="KAK4189897.1"/>
    </source>
</evidence>
<evidence type="ECO:0000256" key="1">
    <source>
        <dbReference type="SAM" id="SignalP"/>
    </source>
</evidence>
<sequence length="123" mass="13957">MLLLLFWDSLFGAILSGRGRGKQPTGRWRRPREHLNPDPCSVARAKISLQCVAARRTNRAFWELESNCNIRFVVNGHDGKTPWPCLIDSLVLSSSTSKCLCSMAMRFMPRVCCFLISSIKLKK</sequence>
<dbReference type="EMBL" id="MU864371">
    <property type="protein sequence ID" value="KAK4189897.1"/>
    <property type="molecule type" value="Genomic_DNA"/>
</dbReference>
<organism evidence="2 3">
    <name type="scientific">Podospora australis</name>
    <dbReference type="NCBI Taxonomy" id="1536484"/>
    <lineage>
        <taxon>Eukaryota</taxon>
        <taxon>Fungi</taxon>
        <taxon>Dikarya</taxon>
        <taxon>Ascomycota</taxon>
        <taxon>Pezizomycotina</taxon>
        <taxon>Sordariomycetes</taxon>
        <taxon>Sordariomycetidae</taxon>
        <taxon>Sordariales</taxon>
        <taxon>Podosporaceae</taxon>
        <taxon>Podospora</taxon>
    </lineage>
</organism>
<proteinExistence type="predicted"/>
<keyword evidence="3" id="KW-1185">Reference proteome</keyword>
<reference evidence="2" key="1">
    <citation type="journal article" date="2023" name="Mol. Phylogenet. Evol.">
        <title>Genome-scale phylogeny and comparative genomics of the fungal order Sordariales.</title>
        <authorList>
            <person name="Hensen N."/>
            <person name="Bonometti L."/>
            <person name="Westerberg I."/>
            <person name="Brannstrom I.O."/>
            <person name="Guillou S."/>
            <person name="Cros-Aarteil S."/>
            <person name="Calhoun S."/>
            <person name="Haridas S."/>
            <person name="Kuo A."/>
            <person name="Mondo S."/>
            <person name="Pangilinan J."/>
            <person name="Riley R."/>
            <person name="LaButti K."/>
            <person name="Andreopoulos B."/>
            <person name="Lipzen A."/>
            <person name="Chen C."/>
            <person name="Yan M."/>
            <person name="Daum C."/>
            <person name="Ng V."/>
            <person name="Clum A."/>
            <person name="Steindorff A."/>
            <person name="Ohm R.A."/>
            <person name="Martin F."/>
            <person name="Silar P."/>
            <person name="Natvig D.O."/>
            <person name="Lalanne C."/>
            <person name="Gautier V."/>
            <person name="Ament-Velasquez S.L."/>
            <person name="Kruys A."/>
            <person name="Hutchinson M.I."/>
            <person name="Powell A.J."/>
            <person name="Barry K."/>
            <person name="Miller A.N."/>
            <person name="Grigoriev I.V."/>
            <person name="Debuchy R."/>
            <person name="Gladieux P."/>
            <person name="Hiltunen Thoren M."/>
            <person name="Johannesson H."/>
        </authorList>
    </citation>
    <scope>NUCLEOTIDE SEQUENCE</scope>
    <source>
        <strain evidence="2">PSN309</strain>
    </source>
</reference>
<accession>A0AAN6X1Q3</accession>
<dbReference type="AlphaFoldDB" id="A0AAN6X1Q3"/>
<reference evidence="2" key="2">
    <citation type="submission" date="2023-05" db="EMBL/GenBank/DDBJ databases">
        <authorList>
            <consortium name="Lawrence Berkeley National Laboratory"/>
            <person name="Steindorff A."/>
            <person name="Hensen N."/>
            <person name="Bonometti L."/>
            <person name="Westerberg I."/>
            <person name="Brannstrom I.O."/>
            <person name="Guillou S."/>
            <person name="Cros-Aarteil S."/>
            <person name="Calhoun S."/>
            <person name="Haridas S."/>
            <person name="Kuo A."/>
            <person name="Mondo S."/>
            <person name="Pangilinan J."/>
            <person name="Riley R."/>
            <person name="Labutti K."/>
            <person name="Andreopoulos B."/>
            <person name="Lipzen A."/>
            <person name="Chen C."/>
            <person name="Yanf M."/>
            <person name="Daum C."/>
            <person name="Ng V."/>
            <person name="Clum A."/>
            <person name="Ohm R."/>
            <person name="Martin F."/>
            <person name="Silar P."/>
            <person name="Natvig D."/>
            <person name="Lalanne C."/>
            <person name="Gautier V."/>
            <person name="Ament-Velasquez S.L."/>
            <person name="Kruys A."/>
            <person name="Hutchinson M.I."/>
            <person name="Powell A.J."/>
            <person name="Barry K."/>
            <person name="Miller A.N."/>
            <person name="Grigoriev I.V."/>
            <person name="Debuchy R."/>
            <person name="Gladieux P."/>
            <person name="Thoren M.H."/>
            <person name="Johannesson H."/>
        </authorList>
    </citation>
    <scope>NUCLEOTIDE SEQUENCE</scope>
    <source>
        <strain evidence="2">PSN309</strain>
    </source>
</reference>
<gene>
    <name evidence="2" type="ORF">QBC35DRAFT_123445</name>
</gene>